<feature type="region of interest" description="Disordered" evidence="1">
    <location>
        <begin position="29"/>
        <end position="399"/>
    </location>
</feature>
<comment type="caution">
    <text evidence="2">The sequence shown here is derived from an EMBL/GenBank/DDBJ whole genome shotgun (WGS) entry which is preliminary data.</text>
</comment>
<feature type="compositionally biased region" description="Low complexity" evidence="1">
    <location>
        <begin position="67"/>
        <end position="83"/>
    </location>
</feature>
<dbReference type="AlphaFoldDB" id="A0AAE0LNZ6"/>
<reference evidence="2" key="2">
    <citation type="submission" date="2023-06" db="EMBL/GenBank/DDBJ databases">
        <authorList>
            <consortium name="Lawrence Berkeley National Laboratory"/>
            <person name="Haridas S."/>
            <person name="Hensen N."/>
            <person name="Bonometti L."/>
            <person name="Westerberg I."/>
            <person name="Brannstrom I.O."/>
            <person name="Guillou S."/>
            <person name="Cros-Aarteil S."/>
            <person name="Calhoun S."/>
            <person name="Kuo A."/>
            <person name="Mondo S."/>
            <person name="Pangilinan J."/>
            <person name="Riley R."/>
            <person name="Labutti K."/>
            <person name="Andreopoulos B."/>
            <person name="Lipzen A."/>
            <person name="Chen C."/>
            <person name="Yanf M."/>
            <person name="Daum C."/>
            <person name="Ng V."/>
            <person name="Clum A."/>
            <person name="Steindorff A."/>
            <person name="Ohm R."/>
            <person name="Martin F."/>
            <person name="Silar P."/>
            <person name="Natvig D."/>
            <person name="Lalanne C."/>
            <person name="Gautier V."/>
            <person name="Ament-Velasquez S.L."/>
            <person name="Kruys A."/>
            <person name="Hutchinson M.I."/>
            <person name="Powell A.J."/>
            <person name="Barry K."/>
            <person name="Miller A.N."/>
            <person name="Grigoriev I.V."/>
            <person name="Debuchy R."/>
            <person name="Gladieux P."/>
            <person name="Thoren M.H."/>
            <person name="Johannesson H."/>
        </authorList>
    </citation>
    <scope>NUCLEOTIDE SEQUENCE</scope>
    <source>
        <strain evidence="2">CBS 168.71</strain>
    </source>
</reference>
<gene>
    <name evidence="2" type="ORF">B0H64DRAFT_366422</name>
</gene>
<feature type="compositionally biased region" description="Basic and acidic residues" evidence="1">
    <location>
        <begin position="37"/>
        <end position="46"/>
    </location>
</feature>
<feature type="compositionally biased region" description="Acidic residues" evidence="1">
    <location>
        <begin position="519"/>
        <end position="542"/>
    </location>
</feature>
<evidence type="ECO:0000313" key="3">
    <source>
        <dbReference type="Proteomes" id="UP001278766"/>
    </source>
</evidence>
<evidence type="ECO:0000256" key="1">
    <source>
        <dbReference type="SAM" id="MobiDB-lite"/>
    </source>
</evidence>
<feature type="compositionally biased region" description="Polar residues" evidence="1">
    <location>
        <begin position="178"/>
        <end position="202"/>
    </location>
</feature>
<feature type="region of interest" description="Disordered" evidence="1">
    <location>
        <begin position="495"/>
        <end position="618"/>
    </location>
</feature>
<feature type="compositionally biased region" description="Polar residues" evidence="1">
    <location>
        <begin position="366"/>
        <end position="384"/>
    </location>
</feature>
<protein>
    <submittedName>
        <fullName evidence="2">Uncharacterized protein</fullName>
    </submittedName>
</protein>
<proteinExistence type="predicted"/>
<dbReference type="RefSeq" id="XP_062655464.1">
    <property type="nucleotide sequence ID" value="XM_062801905.1"/>
</dbReference>
<organism evidence="2 3">
    <name type="scientific">Chaetomium fimeti</name>
    <dbReference type="NCBI Taxonomy" id="1854472"/>
    <lineage>
        <taxon>Eukaryota</taxon>
        <taxon>Fungi</taxon>
        <taxon>Dikarya</taxon>
        <taxon>Ascomycota</taxon>
        <taxon>Pezizomycotina</taxon>
        <taxon>Sordariomycetes</taxon>
        <taxon>Sordariomycetidae</taxon>
        <taxon>Sordariales</taxon>
        <taxon>Chaetomiaceae</taxon>
        <taxon>Chaetomium</taxon>
    </lineage>
</organism>
<keyword evidence="3" id="KW-1185">Reference proteome</keyword>
<reference evidence="2" key="1">
    <citation type="journal article" date="2023" name="Mol. Phylogenet. Evol.">
        <title>Genome-scale phylogeny and comparative genomics of the fungal order Sordariales.</title>
        <authorList>
            <person name="Hensen N."/>
            <person name="Bonometti L."/>
            <person name="Westerberg I."/>
            <person name="Brannstrom I.O."/>
            <person name="Guillou S."/>
            <person name="Cros-Aarteil S."/>
            <person name="Calhoun S."/>
            <person name="Haridas S."/>
            <person name="Kuo A."/>
            <person name="Mondo S."/>
            <person name="Pangilinan J."/>
            <person name="Riley R."/>
            <person name="LaButti K."/>
            <person name="Andreopoulos B."/>
            <person name="Lipzen A."/>
            <person name="Chen C."/>
            <person name="Yan M."/>
            <person name="Daum C."/>
            <person name="Ng V."/>
            <person name="Clum A."/>
            <person name="Steindorff A."/>
            <person name="Ohm R.A."/>
            <person name="Martin F."/>
            <person name="Silar P."/>
            <person name="Natvig D.O."/>
            <person name="Lalanne C."/>
            <person name="Gautier V."/>
            <person name="Ament-Velasquez S.L."/>
            <person name="Kruys A."/>
            <person name="Hutchinson M.I."/>
            <person name="Powell A.J."/>
            <person name="Barry K."/>
            <person name="Miller A.N."/>
            <person name="Grigoriev I.V."/>
            <person name="Debuchy R."/>
            <person name="Gladieux P."/>
            <person name="Hiltunen Thoren M."/>
            <person name="Johannesson H."/>
        </authorList>
    </citation>
    <scope>NUCLEOTIDE SEQUENCE</scope>
    <source>
        <strain evidence="2">CBS 168.71</strain>
    </source>
</reference>
<feature type="compositionally biased region" description="Basic and acidic residues" evidence="1">
    <location>
        <begin position="328"/>
        <end position="339"/>
    </location>
</feature>
<name>A0AAE0LNZ6_9PEZI</name>
<dbReference type="EMBL" id="JAUEPN010000008">
    <property type="protein sequence ID" value="KAK3291950.1"/>
    <property type="molecule type" value="Genomic_DNA"/>
</dbReference>
<accession>A0AAE0LNZ6</accession>
<dbReference type="GeneID" id="87838853"/>
<sequence>MHPRLEQCWELKTAGKNMRDLEAEYRAAQVPSGFSKTEPKHGDQKTSYHPASSSPRKAKPPTDPEALRLAIEANRAAEAAIRNAPRRFDQDPRYPTNPPFRMVANPRLGRPPNGQQDSIAPGNHPPTGPRNYRPGRWQSKHQQYNHHQPNQHQLKHQQSKPQHPIQQRPRRQMPKRGQATNQTSRKQQPGNHQSKNNQPATRQSHHQQGHSSTSHLSDSHPAAQGPNTQGRNKNKNRPSESHTTSSPRQPPPEKNPNKQRLGERRRRAQTPADQKLSDRDEGGQPDPNVRHPPQLKEEESDSERLPYLPARFQPITTRVSPETPAEIRTAETPRQREDLPTSTSFEDGQFPRSPSLKSYALAISTPAGQSSPADHTPQTPTSAPQLEVDKMHAAQAPEETSALARAVALEVTDKLEAMQLSMAEQLRKHNERQKKRVIKLKKQTKVLAGKVKKQTKMLEQQQAWVEARGRAARRMEERPQPSRATEEWEYIHAPIVGHSDDSTDETYVLSRASILREKEDEEEDEEDDDDDDDDGIEADVEDVLPSIEAQSVEPSTPRRWKRAREAAQQGPSPSPSIEARSVEPSTPRRWKRAREAAQQGPSPSPAKRRRFGKGENQETPVVNLVNQETPVVNPYLGRIAREQARSRAFMAVAGLSRVGTCRCFDFDG</sequence>
<evidence type="ECO:0000313" key="2">
    <source>
        <dbReference type="EMBL" id="KAK3291950.1"/>
    </source>
</evidence>
<feature type="compositionally biased region" description="Low complexity" evidence="1">
    <location>
        <begin position="141"/>
        <end position="152"/>
    </location>
</feature>
<dbReference type="Proteomes" id="UP001278766">
    <property type="component" value="Unassembled WGS sequence"/>
</dbReference>